<feature type="compositionally biased region" description="Basic and acidic residues" evidence="1">
    <location>
        <begin position="131"/>
        <end position="142"/>
    </location>
</feature>
<evidence type="ECO:0000313" key="2">
    <source>
        <dbReference type="EMBL" id="KAL3510650.1"/>
    </source>
</evidence>
<protein>
    <submittedName>
        <fullName evidence="2">Uncharacterized protein</fullName>
    </submittedName>
</protein>
<proteinExistence type="predicted"/>
<dbReference type="Pfam" id="PF14009">
    <property type="entry name" value="PADRE"/>
    <property type="match status" value="1"/>
</dbReference>
<gene>
    <name evidence="2" type="ORF">ACH5RR_030051</name>
</gene>
<dbReference type="EMBL" id="JBJUIK010000012">
    <property type="protein sequence ID" value="KAL3510650.1"/>
    <property type="molecule type" value="Genomic_DNA"/>
</dbReference>
<accession>A0ABD2YTF1</accession>
<dbReference type="InterPro" id="IPR025322">
    <property type="entry name" value="PADRE_dom"/>
</dbReference>
<keyword evidence="3" id="KW-1185">Reference proteome</keyword>
<evidence type="ECO:0000313" key="3">
    <source>
        <dbReference type="Proteomes" id="UP001630127"/>
    </source>
</evidence>
<dbReference type="AlphaFoldDB" id="A0ABD2YTF1"/>
<name>A0ABD2YTF1_9GENT</name>
<dbReference type="Proteomes" id="UP001630127">
    <property type="component" value="Unassembled WGS sequence"/>
</dbReference>
<feature type="region of interest" description="Disordered" evidence="1">
    <location>
        <begin position="118"/>
        <end position="142"/>
    </location>
</feature>
<dbReference type="PANTHER" id="PTHR33052">
    <property type="entry name" value="DUF4228 DOMAIN PROTEIN-RELATED"/>
    <property type="match status" value="1"/>
</dbReference>
<evidence type="ECO:0000256" key="1">
    <source>
        <dbReference type="SAM" id="MobiDB-lite"/>
    </source>
</evidence>
<comment type="caution">
    <text evidence="2">The sequence shown here is derived from an EMBL/GenBank/DDBJ whole genome shotgun (WGS) entry which is preliminary data.</text>
</comment>
<reference evidence="2 3" key="1">
    <citation type="submission" date="2024-11" db="EMBL/GenBank/DDBJ databases">
        <title>A near-complete genome assembly of Cinchona calisaya.</title>
        <authorList>
            <person name="Lian D.C."/>
            <person name="Zhao X.W."/>
            <person name="Wei L."/>
        </authorList>
    </citation>
    <scope>NUCLEOTIDE SEQUENCE [LARGE SCALE GENOMIC DNA]</scope>
    <source>
        <tissue evidence="2">Nenye</tissue>
    </source>
</reference>
<sequence>MGNLMSCSTLRTPMMMKTTRAARVILPGGEVRQFRQPVKAAELMLESPNYFLVDSKSLNNGKRFSALSADEDLEFGNVYIMFPMKRVNSIVTAADVAVVLMAANTAARRVAGGKVKPEVASPATLSPVPVQRDDDGDHEVGRPRLNIDEIEGFKDMEYRFRLASCRSRKPLLDTITEEPVFFR</sequence>
<organism evidence="2 3">
    <name type="scientific">Cinchona calisaya</name>
    <dbReference type="NCBI Taxonomy" id="153742"/>
    <lineage>
        <taxon>Eukaryota</taxon>
        <taxon>Viridiplantae</taxon>
        <taxon>Streptophyta</taxon>
        <taxon>Embryophyta</taxon>
        <taxon>Tracheophyta</taxon>
        <taxon>Spermatophyta</taxon>
        <taxon>Magnoliopsida</taxon>
        <taxon>eudicotyledons</taxon>
        <taxon>Gunneridae</taxon>
        <taxon>Pentapetalae</taxon>
        <taxon>asterids</taxon>
        <taxon>lamiids</taxon>
        <taxon>Gentianales</taxon>
        <taxon>Rubiaceae</taxon>
        <taxon>Cinchonoideae</taxon>
        <taxon>Cinchoneae</taxon>
        <taxon>Cinchona</taxon>
    </lineage>
</organism>